<comment type="subcellular location">
    <subcellularLocation>
        <location evidence="1 10">Cell outer membrane</location>
        <topology evidence="1 10">Multi-pass membrane protein</topology>
    </subcellularLocation>
</comment>
<dbReference type="OrthoDB" id="9764669at2"/>
<keyword evidence="2 10" id="KW-0813">Transport</keyword>
<evidence type="ECO:0000256" key="10">
    <source>
        <dbReference type="PROSITE-ProRule" id="PRU01360"/>
    </source>
</evidence>
<evidence type="ECO:0000259" key="16">
    <source>
        <dbReference type="Pfam" id="PF00593"/>
    </source>
</evidence>
<feature type="domain" description="TonB-dependent receptor-like beta-barrel" evidence="16">
    <location>
        <begin position="227"/>
        <end position="622"/>
    </location>
</feature>
<dbReference type="CDD" id="cd01347">
    <property type="entry name" value="ligand_gated_channel"/>
    <property type="match status" value="1"/>
</dbReference>
<proteinExistence type="inferred from homology"/>
<dbReference type="Pfam" id="PF00593">
    <property type="entry name" value="TonB_dep_Rec_b-barrel"/>
    <property type="match status" value="1"/>
</dbReference>
<feature type="chain" id="PRO_5005252583" evidence="15">
    <location>
        <begin position="26"/>
        <end position="649"/>
    </location>
</feature>
<dbReference type="Gene3D" id="2.40.170.20">
    <property type="entry name" value="TonB-dependent receptor, beta-barrel domain"/>
    <property type="match status" value="1"/>
</dbReference>
<dbReference type="Proteomes" id="UP000035909">
    <property type="component" value="Unassembled WGS sequence"/>
</dbReference>
<evidence type="ECO:0000313" key="19">
    <source>
        <dbReference type="Proteomes" id="UP000035909"/>
    </source>
</evidence>
<feature type="short sequence motif" description="TonB box" evidence="11">
    <location>
        <begin position="34"/>
        <end position="40"/>
    </location>
</feature>
<keyword evidence="3 10" id="KW-1134">Transmembrane beta strand</keyword>
<dbReference type="SUPFAM" id="SSF56935">
    <property type="entry name" value="Porins"/>
    <property type="match status" value="1"/>
</dbReference>
<gene>
    <name evidence="18" type="ORF">ABT57_09170</name>
</gene>
<dbReference type="EMBL" id="LDOU01000007">
    <property type="protein sequence ID" value="KLV09844.1"/>
    <property type="molecule type" value="Genomic_DNA"/>
</dbReference>
<dbReference type="PROSITE" id="PS00430">
    <property type="entry name" value="TONB_DEPENDENT_REC_1"/>
    <property type="match status" value="1"/>
</dbReference>
<feature type="region of interest" description="Disordered" evidence="14">
    <location>
        <begin position="107"/>
        <end position="126"/>
    </location>
</feature>
<name>A0A0J1HDY6_9GAMM</name>
<sequence length="649" mass="71478">MSSPKPAVMPLVAAIASVLSVSAYAESSSQAMETVVVTAAGYEQLQVDAPASISVISRDELEKRYYRDVTDALRDVPGVVITGGGDTTDISLRGMSSKYTLILVDGKRQSSRETRPNSDGPGIEQGWLPPLQAIERIEVIRGPMSTLYGSDAIGGVVNIITRKFGKEWSGNVQLDTIIQEDSRSGDQRSANFYLSGALIEDKLGLQLYGQTTQRDEDKIVNGFEDKSLNSVTGKLNYQINDDNLIQFETGVSEQDRRGNAGMSVEENGKDSVNEYRRTHYAVTHQGNWDDISTDSYVQYEISDNKTRKMEIANTTAKSTAFLTLGDHMVTVGAEFTHASLDDESSNKAKTSGRTHISNTQMAAFIEDDWSLTDTFSLTLGGRFDHDENYGEHFSPRAYGVWHFAEDWTLKGGVSTGFRSPQLREITADWAQVSRGGNIYGNPDLSPEKSVNTEIGLLYSSLGGLNAGLTLFNNDFKDKITRVTCPTSICTEGQNDWGADPTYRVNVDKAVTRGVEATLATPLTDTISVNASYTYTDSEQKSGQYKGMPLNQLPKHLANAGMDWAATDNLGSWVKVTYRGKESQPVTTPSSRTFIAPSYTFVDAGINYQLTDNARVKAAIYNLFDEAVTYEKYQYVEDGRRYWLGMDIAF</sequence>
<dbReference type="Pfam" id="PF07715">
    <property type="entry name" value="Plug"/>
    <property type="match status" value="1"/>
</dbReference>
<comment type="caution">
    <text evidence="18">The sequence shown here is derived from an EMBL/GenBank/DDBJ whole genome shotgun (WGS) entry which is preliminary data.</text>
</comment>
<keyword evidence="4 10" id="KW-0812">Transmembrane</keyword>
<feature type="compositionally biased region" description="Basic and acidic residues" evidence="14">
    <location>
        <begin position="107"/>
        <end position="116"/>
    </location>
</feature>
<evidence type="ECO:0000256" key="6">
    <source>
        <dbReference type="ARBA" id="ARBA00023065"/>
    </source>
</evidence>
<reference evidence="18 19" key="1">
    <citation type="submission" date="2015-05" db="EMBL/GenBank/DDBJ databases">
        <title>Photobacterium galathea sp. nov.</title>
        <authorList>
            <person name="Machado H."/>
            <person name="Gram L."/>
        </authorList>
    </citation>
    <scope>NUCLEOTIDE SEQUENCE [LARGE SCALE GENOMIC DNA]</scope>
    <source>
        <strain evidence="18 19">DSM 22954</strain>
    </source>
</reference>
<keyword evidence="6" id="KW-0406">Ion transport</keyword>
<dbReference type="AlphaFoldDB" id="A0A0J1HDY6"/>
<evidence type="ECO:0000256" key="8">
    <source>
        <dbReference type="ARBA" id="ARBA00023136"/>
    </source>
</evidence>
<evidence type="ECO:0000256" key="5">
    <source>
        <dbReference type="ARBA" id="ARBA00022729"/>
    </source>
</evidence>
<evidence type="ECO:0000256" key="14">
    <source>
        <dbReference type="SAM" id="MobiDB-lite"/>
    </source>
</evidence>
<dbReference type="InterPro" id="IPR010917">
    <property type="entry name" value="TonB_rcpt_CS"/>
</dbReference>
<dbReference type="InterPro" id="IPR036942">
    <property type="entry name" value="Beta-barrel_TonB_sf"/>
</dbReference>
<protein>
    <submittedName>
        <fullName evidence="18">Outer membrane siderophore receptor</fullName>
    </submittedName>
</protein>
<feature type="short sequence motif" description="TonB C-terminal box" evidence="12">
    <location>
        <begin position="632"/>
        <end position="649"/>
    </location>
</feature>
<evidence type="ECO:0000256" key="3">
    <source>
        <dbReference type="ARBA" id="ARBA00022452"/>
    </source>
</evidence>
<evidence type="ECO:0000256" key="11">
    <source>
        <dbReference type="PROSITE-ProRule" id="PRU10143"/>
    </source>
</evidence>
<evidence type="ECO:0000256" key="12">
    <source>
        <dbReference type="PROSITE-ProRule" id="PRU10144"/>
    </source>
</evidence>
<evidence type="ECO:0000313" key="18">
    <source>
        <dbReference type="EMBL" id="KLV09844.1"/>
    </source>
</evidence>
<dbReference type="PROSITE" id="PS52016">
    <property type="entry name" value="TONB_DEPENDENT_REC_3"/>
    <property type="match status" value="1"/>
</dbReference>
<keyword evidence="8 10" id="KW-0472">Membrane</keyword>
<dbReference type="GO" id="GO:0009279">
    <property type="term" value="C:cell outer membrane"/>
    <property type="evidence" value="ECO:0007669"/>
    <property type="project" value="UniProtKB-SubCell"/>
</dbReference>
<feature type="signal peptide" evidence="15">
    <location>
        <begin position="1"/>
        <end position="25"/>
    </location>
</feature>
<keyword evidence="9 10" id="KW-0998">Cell outer membrane</keyword>
<keyword evidence="19" id="KW-1185">Reference proteome</keyword>
<dbReference type="STRING" id="320778.ABT57_09170"/>
<evidence type="ECO:0000259" key="17">
    <source>
        <dbReference type="Pfam" id="PF07715"/>
    </source>
</evidence>
<evidence type="ECO:0000256" key="9">
    <source>
        <dbReference type="ARBA" id="ARBA00023237"/>
    </source>
</evidence>
<dbReference type="InterPro" id="IPR039426">
    <property type="entry name" value="TonB-dep_rcpt-like"/>
</dbReference>
<dbReference type="GO" id="GO:0044718">
    <property type="term" value="P:siderophore transmembrane transport"/>
    <property type="evidence" value="ECO:0007669"/>
    <property type="project" value="TreeGrafter"/>
</dbReference>
<dbReference type="Gene3D" id="2.170.130.10">
    <property type="entry name" value="TonB-dependent receptor, plug domain"/>
    <property type="match status" value="1"/>
</dbReference>
<dbReference type="InterPro" id="IPR037066">
    <property type="entry name" value="Plug_dom_sf"/>
</dbReference>
<feature type="domain" description="TonB-dependent receptor plug" evidence="17">
    <location>
        <begin position="47"/>
        <end position="156"/>
    </location>
</feature>
<evidence type="ECO:0000256" key="13">
    <source>
        <dbReference type="RuleBase" id="RU003357"/>
    </source>
</evidence>
<dbReference type="RefSeq" id="WP_047884933.1">
    <property type="nucleotide sequence ID" value="NZ_CP071326.1"/>
</dbReference>
<keyword evidence="18" id="KW-0675">Receptor</keyword>
<evidence type="ECO:0000256" key="2">
    <source>
        <dbReference type="ARBA" id="ARBA00022448"/>
    </source>
</evidence>
<dbReference type="GO" id="GO:0015344">
    <property type="term" value="F:siderophore uptake transmembrane transporter activity"/>
    <property type="evidence" value="ECO:0007669"/>
    <property type="project" value="TreeGrafter"/>
</dbReference>
<dbReference type="InterPro" id="IPR000531">
    <property type="entry name" value="Beta-barrel_TonB"/>
</dbReference>
<accession>A0A0J1HDY6</accession>
<evidence type="ECO:0000256" key="15">
    <source>
        <dbReference type="SAM" id="SignalP"/>
    </source>
</evidence>
<dbReference type="PANTHER" id="PTHR30069">
    <property type="entry name" value="TONB-DEPENDENT OUTER MEMBRANE RECEPTOR"/>
    <property type="match status" value="1"/>
</dbReference>
<comment type="similarity">
    <text evidence="10 13">Belongs to the TonB-dependent receptor family.</text>
</comment>
<dbReference type="PROSITE" id="PS01156">
    <property type="entry name" value="TONB_DEPENDENT_REC_2"/>
    <property type="match status" value="1"/>
</dbReference>
<dbReference type="PANTHER" id="PTHR30069:SF53">
    <property type="entry name" value="COLICIN I RECEPTOR-RELATED"/>
    <property type="match status" value="1"/>
</dbReference>
<evidence type="ECO:0000256" key="4">
    <source>
        <dbReference type="ARBA" id="ARBA00022692"/>
    </source>
</evidence>
<organism evidence="18 19">
    <name type="scientific">Photobacterium ganghwense</name>
    <dbReference type="NCBI Taxonomy" id="320778"/>
    <lineage>
        <taxon>Bacteria</taxon>
        <taxon>Pseudomonadati</taxon>
        <taxon>Pseudomonadota</taxon>
        <taxon>Gammaproteobacteria</taxon>
        <taxon>Vibrionales</taxon>
        <taxon>Vibrionaceae</taxon>
        <taxon>Photobacterium</taxon>
    </lineage>
</organism>
<evidence type="ECO:0000256" key="7">
    <source>
        <dbReference type="ARBA" id="ARBA00023077"/>
    </source>
</evidence>
<keyword evidence="5 15" id="KW-0732">Signal</keyword>
<evidence type="ECO:0000256" key="1">
    <source>
        <dbReference type="ARBA" id="ARBA00004571"/>
    </source>
</evidence>
<dbReference type="InterPro" id="IPR010916">
    <property type="entry name" value="TonB_box_CS"/>
</dbReference>
<dbReference type="InterPro" id="IPR012910">
    <property type="entry name" value="Plug_dom"/>
</dbReference>
<keyword evidence="7 11" id="KW-0798">TonB box</keyword>
<dbReference type="NCBIfam" id="NF010010">
    <property type="entry name" value="PRK13483.1"/>
    <property type="match status" value="1"/>
</dbReference>
<dbReference type="PATRIC" id="fig|320778.3.peg.1996"/>